<comment type="caution">
    <text evidence="2">The sequence shown here is derived from an EMBL/GenBank/DDBJ whole genome shotgun (WGS) entry which is preliminary data.</text>
</comment>
<evidence type="ECO:0000256" key="1">
    <source>
        <dbReference type="SAM" id="MobiDB-lite"/>
    </source>
</evidence>
<sequence>MSAARDPRFLRGAEQADAYAADGAPLVDGEPVRRDDAGFSETQRQWAAADRFYVDPEEAAAAKKAQKRWRRISDEFRAAVLAIGRLTHYHPSVDSQTYPVDRVFKLPVVPADEANVASSLLTNGRHAPAIDVDLPVHAVPSSTPGHSHLYIDAELTWDDYLRLLTVMAEVGLVEEGFLDSARKRGTTLLRLPGVTKP</sequence>
<evidence type="ECO:0000313" key="2">
    <source>
        <dbReference type="EMBL" id="RZU30630.1"/>
    </source>
</evidence>
<accession>A0A4Q7Y1H4</accession>
<evidence type="ECO:0000313" key="3">
    <source>
        <dbReference type="Proteomes" id="UP000292507"/>
    </source>
</evidence>
<feature type="region of interest" description="Disordered" evidence="1">
    <location>
        <begin position="1"/>
        <end position="34"/>
    </location>
</feature>
<gene>
    <name evidence="2" type="ORF">BKA19_0250</name>
</gene>
<dbReference type="OrthoDB" id="5192698at2"/>
<name>A0A4Q7Y1H4_9ACTN</name>
<feature type="compositionally biased region" description="Basic and acidic residues" evidence="1">
    <location>
        <begin position="1"/>
        <end position="11"/>
    </location>
</feature>
<dbReference type="AlphaFoldDB" id="A0A4Q7Y1H4"/>
<protein>
    <submittedName>
        <fullName evidence="2">Uncharacterized protein</fullName>
    </submittedName>
</protein>
<keyword evidence="3" id="KW-1185">Reference proteome</keyword>
<reference evidence="2 3" key="1">
    <citation type="submission" date="2019-02" db="EMBL/GenBank/DDBJ databases">
        <title>Sequencing the genomes of 1000 actinobacteria strains.</title>
        <authorList>
            <person name="Klenk H.-P."/>
        </authorList>
    </citation>
    <scope>NUCLEOTIDE SEQUENCE [LARGE SCALE GENOMIC DNA]</scope>
    <source>
        <strain evidence="2 3">DSM 44509</strain>
    </source>
</reference>
<organism evidence="2 3">
    <name type="scientific">Blastococcus saxobsidens</name>
    <dbReference type="NCBI Taxonomy" id="138336"/>
    <lineage>
        <taxon>Bacteria</taxon>
        <taxon>Bacillati</taxon>
        <taxon>Actinomycetota</taxon>
        <taxon>Actinomycetes</taxon>
        <taxon>Geodermatophilales</taxon>
        <taxon>Geodermatophilaceae</taxon>
        <taxon>Blastococcus</taxon>
    </lineage>
</organism>
<dbReference type="EMBL" id="SHKV01000001">
    <property type="protein sequence ID" value="RZU30630.1"/>
    <property type="molecule type" value="Genomic_DNA"/>
</dbReference>
<dbReference type="Proteomes" id="UP000292507">
    <property type="component" value="Unassembled WGS sequence"/>
</dbReference>
<dbReference type="RefSeq" id="WP_104530282.1">
    <property type="nucleotide sequence ID" value="NZ_POQT01000047.1"/>
</dbReference>
<proteinExistence type="predicted"/>
<feature type="compositionally biased region" description="Low complexity" evidence="1">
    <location>
        <begin position="12"/>
        <end position="24"/>
    </location>
</feature>